<keyword evidence="8" id="KW-1185">Reference proteome</keyword>
<dbReference type="Pfam" id="PF00155">
    <property type="entry name" value="Aminotran_1_2"/>
    <property type="match status" value="1"/>
</dbReference>
<dbReference type="Proteomes" id="UP001314181">
    <property type="component" value="Unassembled WGS sequence"/>
</dbReference>
<comment type="similarity">
    <text evidence="5">Belongs to the class-II pyridoxal-phosphate-dependent aminotransferase family.</text>
</comment>
<feature type="domain" description="Aminotransferase class I/classII large" evidence="6">
    <location>
        <begin position="2"/>
        <end position="255"/>
    </location>
</feature>
<dbReference type="InterPro" id="IPR015421">
    <property type="entry name" value="PyrdxlP-dep_Trfase_major"/>
</dbReference>
<dbReference type="SUPFAM" id="SSF53383">
    <property type="entry name" value="PLP-dependent transferases"/>
    <property type="match status" value="1"/>
</dbReference>
<sequence>MFSDRLNHNSLHTGCAIAMIKQIRYNHLDMKNLENLLKKYPSSNRAKFILSETVFGMDGDMLDIHKMTEISEKYNAFLYLDEAHSIGVCGNDGYGMIGDMSKYVDCCFGTFGKAIGCAGAYLACNTAIKNYLVNNCPGFIYSTALPPPIIGAITAAWDELPKLSSTRNKIKTLAKMLKSLLEDFGFLCTGGATNIISIVIPNIQKLIKIKEELLKFGILVTIARPPTVPINKSRIRVSICARHTKNDIEFLAQSIKKCYQI</sequence>
<dbReference type="InterPro" id="IPR050087">
    <property type="entry name" value="AON_synthase_class-II"/>
</dbReference>
<evidence type="ECO:0000256" key="1">
    <source>
        <dbReference type="ARBA" id="ARBA00001933"/>
    </source>
</evidence>
<gene>
    <name evidence="7" type="ORF">CAXC1_340001</name>
</gene>
<keyword evidence="3" id="KW-0808">Transferase</keyword>
<reference evidence="7 8" key="1">
    <citation type="submission" date="2024-01" db="EMBL/GenBank/DDBJ databases">
        <authorList>
            <person name="Kunselman E."/>
        </authorList>
    </citation>
    <scope>NUCLEOTIDE SEQUENCE [LARGE SCALE GENOMIC DNA]</scope>
    <source>
        <strain evidence="7">2 abalone samples</strain>
    </source>
</reference>
<comment type="cofactor">
    <cofactor evidence="1 5">
        <name>pyridoxal 5'-phosphate</name>
        <dbReference type="ChEBI" id="CHEBI:597326"/>
    </cofactor>
</comment>
<evidence type="ECO:0000313" key="7">
    <source>
        <dbReference type="EMBL" id="CAK8163369.1"/>
    </source>
</evidence>
<proteinExistence type="inferred from homology"/>
<dbReference type="PANTHER" id="PTHR13693">
    <property type="entry name" value="CLASS II AMINOTRANSFERASE/8-AMINO-7-OXONONANOATE SYNTHASE"/>
    <property type="match status" value="1"/>
</dbReference>
<dbReference type="Gene3D" id="3.90.1150.10">
    <property type="entry name" value="Aspartate Aminotransferase, domain 1"/>
    <property type="match status" value="1"/>
</dbReference>
<dbReference type="InterPro" id="IPR015424">
    <property type="entry name" value="PyrdxlP-dep_Trfase"/>
</dbReference>
<name>A0ABM9N906_9RICK</name>
<evidence type="ECO:0000256" key="5">
    <source>
        <dbReference type="RuleBase" id="RU003693"/>
    </source>
</evidence>
<evidence type="ECO:0000256" key="3">
    <source>
        <dbReference type="ARBA" id="ARBA00022679"/>
    </source>
</evidence>
<dbReference type="InterPro" id="IPR001917">
    <property type="entry name" value="Aminotrans_II_pyridoxalP_BS"/>
</dbReference>
<keyword evidence="4 5" id="KW-0663">Pyridoxal phosphate</keyword>
<accession>A0ABM9N906</accession>
<dbReference type="InterPro" id="IPR015422">
    <property type="entry name" value="PyrdxlP-dep_Trfase_small"/>
</dbReference>
<dbReference type="EMBL" id="CAWVOK010000027">
    <property type="protein sequence ID" value="CAK8163369.1"/>
    <property type="molecule type" value="Genomic_DNA"/>
</dbReference>
<comment type="caution">
    <text evidence="7">The sequence shown here is derived from an EMBL/GenBank/DDBJ whole genome shotgun (WGS) entry which is preliminary data.</text>
</comment>
<evidence type="ECO:0000256" key="4">
    <source>
        <dbReference type="ARBA" id="ARBA00022898"/>
    </source>
</evidence>
<dbReference type="PROSITE" id="PS00599">
    <property type="entry name" value="AA_TRANSFER_CLASS_2"/>
    <property type="match status" value="1"/>
</dbReference>
<dbReference type="Gene3D" id="3.40.640.10">
    <property type="entry name" value="Type I PLP-dependent aspartate aminotransferase-like (Major domain)"/>
    <property type="match status" value="1"/>
</dbReference>
<evidence type="ECO:0000259" key="6">
    <source>
        <dbReference type="Pfam" id="PF00155"/>
    </source>
</evidence>
<evidence type="ECO:0000313" key="8">
    <source>
        <dbReference type="Proteomes" id="UP001314181"/>
    </source>
</evidence>
<evidence type="ECO:0000256" key="2">
    <source>
        <dbReference type="ARBA" id="ARBA00017999"/>
    </source>
</evidence>
<protein>
    <recommendedName>
        <fullName evidence="2">5-aminolevulinate synthase</fullName>
    </recommendedName>
</protein>
<dbReference type="InterPro" id="IPR004839">
    <property type="entry name" value="Aminotransferase_I/II_large"/>
</dbReference>
<organism evidence="7 8">
    <name type="scientific">Candidatus Xenohaliotis californiensis</name>
    <dbReference type="NCBI Taxonomy" id="84677"/>
    <lineage>
        <taxon>Bacteria</taxon>
        <taxon>Pseudomonadati</taxon>
        <taxon>Pseudomonadota</taxon>
        <taxon>Alphaproteobacteria</taxon>
        <taxon>Rickettsiales</taxon>
        <taxon>Anaplasmataceae</taxon>
        <taxon>Candidatus Xenohaliotis</taxon>
    </lineage>
</organism>